<accession>A0A922J9E8</accession>
<proteinExistence type="predicted"/>
<protein>
    <submittedName>
        <fullName evidence="2">Uncharacterized protein</fullName>
    </submittedName>
</protein>
<dbReference type="AlphaFoldDB" id="A0A922J9E8"/>
<sequence>MMLANPRRNSYPSGQSSEGPMFQSSSHSHSISSFVLHFLKKPHAFPFLLSIFLFLTWLSLRLQHASHFSPTSYELKSSQDDDNAANLVRFSSGFPSPLAKDKRGGAVSCASVHVGEIRPGNVRGNHRHHTCNETFVMWGAKTKFRPCLCMKMKDKIYFARHEWTPEVERKYYWRTELLIKVLLK</sequence>
<feature type="region of interest" description="Disordered" evidence="1">
    <location>
        <begin position="1"/>
        <end position="24"/>
    </location>
</feature>
<dbReference type="GO" id="GO:0005802">
    <property type="term" value="C:trans-Golgi network"/>
    <property type="evidence" value="ECO:0007669"/>
    <property type="project" value="TreeGrafter"/>
</dbReference>
<gene>
    <name evidence="2" type="ORF">I3842_09G162200</name>
</gene>
<dbReference type="PANTHER" id="PTHR37742:SF1">
    <property type="entry name" value="OS01G0810200 PROTEIN"/>
    <property type="match status" value="1"/>
</dbReference>
<dbReference type="Proteomes" id="UP000811246">
    <property type="component" value="Chromosome 9"/>
</dbReference>
<evidence type="ECO:0000313" key="2">
    <source>
        <dbReference type="EMBL" id="KAG6696714.1"/>
    </source>
</evidence>
<organism evidence="2 3">
    <name type="scientific">Carya illinoinensis</name>
    <name type="common">Pecan</name>
    <dbReference type="NCBI Taxonomy" id="32201"/>
    <lineage>
        <taxon>Eukaryota</taxon>
        <taxon>Viridiplantae</taxon>
        <taxon>Streptophyta</taxon>
        <taxon>Embryophyta</taxon>
        <taxon>Tracheophyta</taxon>
        <taxon>Spermatophyta</taxon>
        <taxon>Magnoliopsida</taxon>
        <taxon>eudicotyledons</taxon>
        <taxon>Gunneridae</taxon>
        <taxon>Pentapetalae</taxon>
        <taxon>rosids</taxon>
        <taxon>fabids</taxon>
        <taxon>Fagales</taxon>
        <taxon>Juglandaceae</taxon>
        <taxon>Carya</taxon>
    </lineage>
</organism>
<dbReference type="EMBL" id="CM031833">
    <property type="protein sequence ID" value="KAG6696714.1"/>
    <property type="molecule type" value="Genomic_DNA"/>
</dbReference>
<feature type="compositionally biased region" description="Polar residues" evidence="1">
    <location>
        <begin position="7"/>
        <end position="18"/>
    </location>
</feature>
<dbReference type="GO" id="GO:0005768">
    <property type="term" value="C:endosome"/>
    <property type="evidence" value="ECO:0007669"/>
    <property type="project" value="TreeGrafter"/>
</dbReference>
<comment type="caution">
    <text evidence="2">The sequence shown here is derived from an EMBL/GenBank/DDBJ whole genome shotgun (WGS) entry which is preliminary data.</text>
</comment>
<evidence type="ECO:0000313" key="3">
    <source>
        <dbReference type="Proteomes" id="UP000811246"/>
    </source>
</evidence>
<dbReference type="PANTHER" id="PTHR37742">
    <property type="entry name" value="OS01G0810200 PROTEIN"/>
    <property type="match status" value="1"/>
</dbReference>
<evidence type="ECO:0000256" key="1">
    <source>
        <dbReference type="SAM" id="MobiDB-lite"/>
    </source>
</evidence>
<reference evidence="2" key="1">
    <citation type="submission" date="2021-01" db="EMBL/GenBank/DDBJ databases">
        <authorList>
            <person name="Lovell J.T."/>
            <person name="Bentley N."/>
            <person name="Bhattarai G."/>
            <person name="Jenkins J.W."/>
            <person name="Sreedasyam A."/>
            <person name="Alarcon Y."/>
            <person name="Bock C."/>
            <person name="Boston L."/>
            <person name="Carlson J."/>
            <person name="Cervantes K."/>
            <person name="Clermont K."/>
            <person name="Krom N."/>
            <person name="Kubenka K."/>
            <person name="Mamidi S."/>
            <person name="Mattison C."/>
            <person name="Monteros M."/>
            <person name="Pisani C."/>
            <person name="Plott C."/>
            <person name="Rajasekar S."/>
            <person name="Rhein H.S."/>
            <person name="Rohla C."/>
            <person name="Song M."/>
            <person name="Hilaire R.S."/>
            <person name="Shu S."/>
            <person name="Wells L."/>
            <person name="Wang X."/>
            <person name="Webber J."/>
            <person name="Heerema R.J."/>
            <person name="Klein P."/>
            <person name="Conner P."/>
            <person name="Grauke L."/>
            <person name="Grimwood J."/>
            <person name="Schmutz J."/>
            <person name="Randall J.J."/>
        </authorList>
    </citation>
    <scope>NUCLEOTIDE SEQUENCE</scope>
    <source>
        <tissue evidence="2">Leaf</tissue>
    </source>
</reference>
<name>A0A922J9E8_CARIL</name>